<dbReference type="GO" id="GO:0005886">
    <property type="term" value="C:plasma membrane"/>
    <property type="evidence" value="ECO:0007669"/>
    <property type="project" value="UniProtKB-SubCell"/>
</dbReference>
<dbReference type="SUPFAM" id="SSF53901">
    <property type="entry name" value="Thiolase-like"/>
    <property type="match status" value="2"/>
</dbReference>
<comment type="function">
    <text evidence="10">Proposed to synthesize NOD factor fatty acyl chain. Involved in the synthesis of a highly unsaturated fatty acid moiety, which forms part of a lipo-oligosaccharide that is responsible for host specificity.</text>
</comment>
<protein>
    <recommendedName>
        <fullName evidence="11">Nodulation protein E</fullName>
    </recommendedName>
    <alternativeName>
        <fullName evidence="12">Host-specificity of nodulation protein B</fullName>
    </alternativeName>
</protein>
<dbReference type="PROSITE" id="PS00606">
    <property type="entry name" value="KS3_1"/>
    <property type="match status" value="1"/>
</dbReference>
<evidence type="ECO:0000313" key="15">
    <source>
        <dbReference type="EMBL" id="SFL09514.1"/>
    </source>
</evidence>
<evidence type="ECO:0000256" key="4">
    <source>
        <dbReference type="ARBA" id="ARBA00022475"/>
    </source>
</evidence>
<evidence type="ECO:0000256" key="8">
    <source>
        <dbReference type="ARBA" id="ARBA00022989"/>
    </source>
</evidence>
<dbReference type="AlphaFoldDB" id="A0A1I4EV14"/>
<keyword evidence="3" id="KW-0536">Nodulation</keyword>
<sequence>MHRVVVTGMGAVSACGLGAESLIEATQAGISGVKSIAFDTLDVQRVNTAARLSDTDLAATMEAAGHKMRDPVASYAVLAAREAVDQAGLDDGDFGDACGVSIGSGFGGAQTLNKNYLKFAAEGSMRLDPMSVPKIMNNAAASWVSMEFGATGPAMCLATACSSASQSIGLGWQMVALGQVDRCLAGGSEACLESGVFRVWELLRVMTAGVNRPFSKDRNGMTLGEGAGVLVLESLESAEARGAHVICELVGYGSNSDAADLLRPDPKRAVACMHQALKAAGMQPSDIGYVNAHGTGTVANDMNEVAALREVFGEGLKDMKVSSTKPVHGHALGAAGALELITSIGALLKQSAPPTINFTEIDPKVGLSPVPNTKQPMTAHAVMSNSLAFGGINATLIAKAYVGA</sequence>
<organism evidence="15 16">
    <name type="scientific">Shimia haliotis</name>
    <dbReference type="NCBI Taxonomy" id="1280847"/>
    <lineage>
        <taxon>Bacteria</taxon>
        <taxon>Pseudomonadati</taxon>
        <taxon>Pseudomonadota</taxon>
        <taxon>Alphaproteobacteria</taxon>
        <taxon>Rhodobacterales</taxon>
        <taxon>Roseobacteraceae</taxon>
    </lineage>
</organism>
<dbReference type="PROSITE" id="PS52004">
    <property type="entry name" value="KS3_2"/>
    <property type="match status" value="1"/>
</dbReference>
<dbReference type="SMART" id="SM00825">
    <property type="entry name" value="PKS_KS"/>
    <property type="match status" value="1"/>
</dbReference>
<evidence type="ECO:0000256" key="11">
    <source>
        <dbReference type="ARBA" id="ARBA00039445"/>
    </source>
</evidence>
<keyword evidence="8" id="KW-1133">Transmembrane helix</keyword>
<comment type="subcellular location">
    <subcellularLocation>
        <location evidence="1">Cell inner membrane</location>
    </subcellularLocation>
</comment>
<keyword evidence="4" id="KW-1003">Cell membrane</keyword>
<feature type="domain" description="Ketosynthase family 3 (KS3)" evidence="14">
    <location>
        <begin position="1"/>
        <end position="400"/>
    </location>
</feature>
<dbReference type="InterPro" id="IPR018201">
    <property type="entry name" value="Ketoacyl_synth_AS"/>
</dbReference>
<dbReference type="GO" id="GO:0004315">
    <property type="term" value="F:3-oxoacyl-[acyl-carrier-protein] synthase activity"/>
    <property type="evidence" value="ECO:0007669"/>
    <property type="project" value="InterPro"/>
</dbReference>
<keyword evidence="9" id="KW-0472">Membrane</keyword>
<dbReference type="InterPro" id="IPR000794">
    <property type="entry name" value="Beta-ketoacyl_synthase"/>
</dbReference>
<evidence type="ECO:0000256" key="5">
    <source>
        <dbReference type="ARBA" id="ARBA00022519"/>
    </source>
</evidence>
<evidence type="ECO:0000256" key="9">
    <source>
        <dbReference type="ARBA" id="ARBA00023136"/>
    </source>
</evidence>
<proteinExistence type="inferred from homology"/>
<dbReference type="Gene3D" id="3.40.47.10">
    <property type="match status" value="1"/>
</dbReference>
<dbReference type="PANTHER" id="PTHR11712">
    <property type="entry name" value="POLYKETIDE SYNTHASE-RELATED"/>
    <property type="match status" value="1"/>
</dbReference>
<accession>A0A1I4EV14</accession>
<dbReference type="GO" id="GO:0006633">
    <property type="term" value="P:fatty acid biosynthetic process"/>
    <property type="evidence" value="ECO:0007669"/>
    <property type="project" value="InterPro"/>
</dbReference>
<dbReference type="PANTHER" id="PTHR11712:SF352">
    <property type="entry name" value="3-OXOACYL-[ACYL-CARRIER-PROTEIN] SYNTHASE"/>
    <property type="match status" value="1"/>
</dbReference>
<dbReference type="InterPro" id="IPR014030">
    <property type="entry name" value="Ketoacyl_synth_N"/>
</dbReference>
<keyword evidence="5" id="KW-0997">Cell inner membrane</keyword>
<keyword evidence="16" id="KW-1185">Reference proteome</keyword>
<dbReference type="EMBL" id="FOSZ01000005">
    <property type="protein sequence ID" value="SFL09514.1"/>
    <property type="molecule type" value="Genomic_DNA"/>
</dbReference>
<evidence type="ECO:0000256" key="6">
    <source>
        <dbReference type="ARBA" id="ARBA00022679"/>
    </source>
</evidence>
<dbReference type="OrthoDB" id="9808669at2"/>
<dbReference type="PROSITE" id="PS51257">
    <property type="entry name" value="PROKAR_LIPOPROTEIN"/>
    <property type="match status" value="1"/>
</dbReference>
<evidence type="ECO:0000256" key="2">
    <source>
        <dbReference type="ARBA" id="ARBA00008467"/>
    </source>
</evidence>
<evidence type="ECO:0000256" key="12">
    <source>
        <dbReference type="ARBA" id="ARBA00041756"/>
    </source>
</evidence>
<evidence type="ECO:0000256" key="1">
    <source>
        <dbReference type="ARBA" id="ARBA00004533"/>
    </source>
</evidence>
<comment type="similarity">
    <text evidence="2 13">Belongs to the thiolase-like superfamily. Beta-ketoacyl-ACP synthases family.</text>
</comment>
<dbReference type="InterPro" id="IPR014031">
    <property type="entry name" value="Ketoacyl_synth_C"/>
</dbReference>
<dbReference type="InterPro" id="IPR020841">
    <property type="entry name" value="PKS_Beta-ketoAc_synthase_dom"/>
</dbReference>
<name>A0A1I4EV14_9RHOB</name>
<dbReference type="Pfam" id="PF00109">
    <property type="entry name" value="ketoacyl-synt"/>
    <property type="match status" value="1"/>
</dbReference>
<reference evidence="16" key="1">
    <citation type="submission" date="2016-10" db="EMBL/GenBank/DDBJ databases">
        <authorList>
            <person name="Varghese N."/>
            <person name="Submissions S."/>
        </authorList>
    </citation>
    <scope>NUCLEOTIDE SEQUENCE [LARGE SCALE GENOMIC DNA]</scope>
    <source>
        <strain evidence="16">DSM 28453</strain>
    </source>
</reference>
<dbReference type="InterPro" id="IPR016039">
    <property type="entry name" value="Thiolase-like"/>
</dbReference>
<keyword evidence="7" id="KW-0812">Transmembrane</keyword>
<dbReference type="CDD" id="cd00834">
    <property type="entry name" value="KAS_I_II"/>
    <property type="match status" value="1"/>
</dbReference>
<dbReference type="Proteomes" id="UP000198851">
    <property type="component" value="Unassembled WGS sequence"/>
</dbReference>
<dbReference type="STRING" id="1280847.SAMN04488036_1054"/>
<dbReference type="Pfam" id="PF02801">
    <property type="entry name" value="Ketoacyl-synt_C"/>
    <property type="match status" value="1"/>
</dbReference>
<evidence type="ECO:0000256" key="3">
    <source>
        <dbReference type="ARBA" id="ARBA00022458"/>
    </source>
</evidence>
<evidence type="ECO:0000256" key="10">
    <source>
        <dbReference type="ARBA" id="ARBA00037576"/>
    </source>
</evidence>
<dbReference type="RefSeq" id="WP_093324163.1">
    <property type="nucleotide sequence ID" value="NZ_FOSZ01000005.1"/>
</dbReference>
<gene>
    <name evidence="15" type="ORF">SAMN04488036_1054</name>
</gene>
<evidence type="ECO:0000256" key="13">
    <source>
        <dbReference type="RuleBase" id="RU003694"/>
    </source>
</evidence>
<evidence type="ECO:0000259" key="14">
    <source>
        <dbReference type="PROSITE" id="PS52004"/>
    </source>
</evidence>
<evidence type="ECO:0000256" key="7">
    <source>
        <dbReference type="ARBA" id="ARBA00022692"/>
    </source>
</evidence>
<evidence type="ECO:0000313" key="16">
    <source>
        <dbReference type="Proteomes" id="UP000198851"/>
    </source>
</evidence>
<keyword evidence="6 13" id="KW-0808">Transferase</keyword>